<evidence type="ECO:0000256" key="1">
    <source>
        <dbReference type="SAM" id="Phobius"/>
    </source>
</evidence>
<feature type="transmembrane region" description="Helical" evidence="1">
    <location>
        <begin position="37"/>
        <end position="58"/>
    </location>
</feature>
<keyword evidence="3" id="KW-1185">Reference proteome</keyword>
<evidence type="ECO:0000313" key="2">
    <source>
        <dbReference type="EMBL" id="RFT66739.1"/>
    </source>
</evidence>
<name>A0ABX9KVW6_9BACI</name>
<dbReference type="EMBL" id="QVOD01000012">
    <property type="protein sequence ID" value="RFT66739.1"/>
    <property type="molecule type" value="Genomic_DNA"/>
</dbReference>
<reference evidence="2 3" key="1">
    <citation type="submission" date="2018-08" db="EMBL/GenBank/DDBJ databases">
        <title>Bacillus clarus sp. nov. strain PS00077A.</title>
        <authorList>
            <person name="Mendez Acevedo M."/>
            <person name="Carroll L."/>
            <person name="Mukherjee M."/>
            <person name="Wiedmann M."/>
            <person name="Kovac J."/>
        </authorList>
    </citation>
    <scope>NUCLEOTIDE SEQUENCE [LARGE SCALE GENOMIC DNA]</scope>
    <source>
        <strain evidence="2 3">PS00077A</strain>
    </source>
</reference>
<evidence type="ECO:0000313" key="3">
    <source>
        <dbReference type="Proteomes" id="UP000264294"/>
    </source>
</evidence>
<organism evidence="2 3">
    <name type="scientific">Bacillus clarus</name>
    <dbReference type="NCBI Taxonomy" id="2338372"/>
    <lineage>
        <taxon>Bacteria</taxon>
        <taxon>Bacillati</taxon>
        <taxon>Bacillota</taxon>
        <taxon>Bacilli</taxon>
        <taxon>Bacillales</taxon>
        <taxon>Bacillaceae</taxon>
        <taxon>Bacillus</taxon>
        <taxon>Bacillus cereus group</taxon>
    </lineage>
</organism>
<keyword evidence="1" id="KW-1133">Transmembrane helix</keyword>
<gene>
    <name evidence="2" type="ORF">D0U04_12605</name>
</gene>
<comment type="caution">
    <text evidence="2">The sequence shown here is derived from an EMBL/GenBank/DDBJ whole genome shotgun (WGS) entry which is preliminary data.</text>
</comment>
<dbReference type="Proteomes" id="UP000264294">
    <property type="component" value="Unassembled WGS sequence"/>
</dbReference>
<accession>A0ABX9KVW6</accession>
<keyword evidence="1" id="KW-0472">Membrane</keyword>
<sequence>MKVIFNNIYCFLFRLVTVSIIVSVMRFINGTDGGSEGFIAFGFRIVGWGAILIFSIFVKKGRRK</sequence>
<proteinExistence type="predicted"/>
<feature type="transmembrane region" description="Helical" evidence="1">
    <location>
        <begin position="7"/>
        <end position="25"/>
    </location>
</feature>
<keyword evidence="1" id="KW-0812">Transmembrane</keyword>
<protein>
    <submittedName>
        <fullName evidence="2">Uncharacterized protein</fullName>
    </submittedName>
</protein>